<dbReference type="Gene3D" id="1.25.40.10">
    <property type="entry name" value="Tetratricopeptide repeat domain"/>
    <property type="match status" value="1"/>
</dbReference>
<accession>A0A0P1IBV8</accession>
<dbReference type="Gene3D" id="3.30.70.1230">
    <property type="entry name" value="Nucleotide cyclase"/>
    <property type="match status" value="1"/>
</dbReference>
<name>A0A0P1IBV8_9RHOB</name>
<keyword evidence="3" id="KW-1185">Reference proteome</keyword>
<dbReference type="Proteomes" id="UP000051260">
    <property type="component" value="Unassembled WGS sequence"/>
</dbReference>
<dbReference type="GO" id="GO:0035556">
    <property type="term" value="P:intracellular signal transduction"/>
    <property type="evidence" value="ECO:0007669"/>
    <property type="project" value="InterPro"/>
</dbReference>
<dbReference type="PANTHER" id="PTHR43081">
    <property type="entry name" value="ADENYLATE CYCLASE, TERMINAL-DIFFERENTIATION SPECIFIC-RELATED"/>
    <property type="match status" value="1"/>
</dbReference>
<organism evidence="2 3">
    <name type="scientific">Ruegeria denitrificans</name>
    <dbReference type="NCBI Taxonomy" id="1715692"/>
    <lineage>
        <taxon>Bacteria</taxon>
        <taxon>Pseudomonadati</taxon>
        <taxon>Pseudomonadota</taxon>
        <taxon>Alphaproteobacteria</taxon>
        <taxon>Rhodobacterales</taxon>
        <taxon>Roseobacteraceae</taxon>
        <taxon>Ruegeria</taxon>
    </lineage>
</organism>
<dbReference type="Pfam" id="PF00211">
    <property type="entry name" value="Guanylate_cyc"/>
    <property type="match status" value="1"/>
</dbReference>
<dbReference type="InterPro" id="IPR050697">
    <property type="entry name" value="Adenylyl/Guanylyl_Cyclase_3/4"/>
</dbReference>
<protein>
    <submittedName>
        <fullName evidence="2">pH-sensitive adenylate cyclase</fullName>
        <ecNumber evidence="2">4.6.1.1</ecNumber>
    </submittedName>
</protein>
<keyword evidence="2" id="KW-0456">Lyase</keyword>
<dbReference type="AlphaFoldDB" id="A0A0P1IBV8"/>
<dbReference type="SUPFAM" id="SSF55073">
    <property type="entry name" value="Nucleotide cyclase"/>
    <property type="match status" value="1"/>
</dbReference>
<reference evidence="3" key="1">
    <citation type="submission" date="2015-09" db="EMBL/GenBank/DDBJ databases">
        <authorList>
            <person name="Rodrigo-Torres L."/>
            <person name="Arahal D.R."/>
        </authorList>
    </citation>
    <scope>NUCLEOTIDE SEQUENCE [LARGE SCALE GENOMIC DNA]</scope>
    <source>
        <strain evidence="3">CECT 5091</strain>
    </source>
</reference>
<dbReference type="PANTHER" id="PTHR43081:SF19">
    <property type="entry name" value="PH-SENSITIVE ADENYLATE CYCLASE RV1264"/>
    <property type="match status" value="1"/>
</dbReference>
<dbReference type="CDD" id="cd07302">
    <property type="entry name" value="CHD"/>
    <property type="match status" value="1"/>
</dbReference>
<dbReference type="InterPro" id="IPR001054">
    <property type="entry name" value="A/G_cyclase"/>
</dbReference>
<dbReference type="EC" id="4.6.1.1" evidence="2"/>
<dbReference type="GO" id="GO:0006171">
    <property type="term" value="P:cAMP biosynthetic process"/>
    <property type="evidence" value="ECO:0007669"/>
    <property type="project" value="TreeGrafter"/>
</dbReference>
<proteinExistence type="predicted"/>
<dbReference type="EMBL" id="CYUD01000007">
    <property type="protein sequence ID" value="CUK03806.1"/>
    <property type="molecule type" value="Genomic_DNA"/>
</dbReference>
<sequence length="619" mass="67744">MVKFPNAETDFKQGQKPTLFIFAWSKHLATSIKQKGGQHVERKLAAILIADLVGFTARMERDEKGTLEVLSAHIDDIAAPLVGRYYGRIVKQMGDGLLASFDSAVDAVSCAVEWQNASAAGKDPLQFRIGVTLGDIIVRDGDVFGSGVNLASRLEQLAPPGGVLVSDAVYRVVGNRIPVAWEDAGQHTVKNVAEPVHAWRIGGSSAVCAKPDRPESSGTATIAVLPLHNMSDDPEQAFFSDGIAEDIIVGLSRFRTLKVVSRNASFRFRTQDTDPAKIAEALGADYLVEGSVRKVGSRVRISVQLADAGTGTQLWSDRYDHELEDILAVQDEVARNIVAVLPGRVQHDVVDRSTQKPTDQMKAYELMLKGKALRDGLNARDTAKARALLERAVALDPTIARSYMYLSDTYVIDLWLGLADADAPAHTLKIARKGVALDNRDVYIQDQLGFSYLCAGLWDEAEAQFNKTLSMIENEAESMAWCGYAFLLLGLHEKAREVVSKAMALDPLHPPAIDWIMGQVEFFNGNFEAALSFLMGAARLNSLATAFVAASYAQLKRERDASDALQEFVSERHDEFTSRGIVVEDDTLDSLARGFRSMWRRPDDFKLLTNGLRAAGMTG</sequence>
<dbReference type="SUPFAM" id="SSF52964">
    <property type="entry name" value="TolB, N-terminal domain"/>
    <property type="match status" value="1"/>
</dbReference>
<evidence type="ECO:0000259" key="1">
    <source>
        <dbReference type="PROSITE" id="PS50125"/>
    </source>
</evidence>
<gene>
    <name evidence="2" type="ORF">RUE5091_02549</name>
</gene>
<dbReference type="SUPFAM" id="SSF48452">
    <property type="entry name" value="TPR-like"/>
    <property type="match status" value="1"/>
</dbReference>
<evidence type="ECO:0000313" key="2">
    <source>
        <dbReference type="EMBL" id="CUK03806.1"/>
    </source>
</evidence>
<dbReference type="GO" id="GO:0004016">
    <property type="term" value="F:adenylate cyclase activity"/>
    <property type="evidence" value="ECO:0007669"/>
    <property type="project" value="UniProtKB-EC"/>
</dbReference>
<evidence type="ECO:0000313" key="3">
    <source>
        <dbReference type="Proteomes" id="UP000051260"/>
    </source>
</evidence>
<dbReference type="InterPro" id="IPR011990">
    <property type="entry name" value="TPR-like_helical_dom_sf"/>
</dbReference>
<feature type="domain" description="Guanylate cyclase" evidence="1">
    <location>
        <begin position="46"/>
        <end position="155"/>
    </location>
</feature>
<dbReference type="Gene3D" id="3.40.50.10070">
    <property type="entry name" value="TolB, N-terminal domain"/>
    <property type="match status" value="1"/>
</dbReference>
<dbReference type="STRING" id="1715692.RUE5091_02549"/>
<dbReference type="PROSITE" id="PS50125">
    <property type="entry name" value="GUANYLATE_CYCLASE_2"/>
    <property type="match status" value="1"/>
</dbReference>
<dbReference type="InterPro" id="IPR029787">
    <property type="entry name" value="Nucleotide_cyclase"/>
</dbReference>
<dbReference type="SMART" id="SM00044">
    <property type="entry name" value="CYCc"/>
    <property type="match status" value="1"/>
</dbReference>